<accession>A0A2N3LHU6</accession>
<name>A0A2N3LHU6_9BACI</name>
<proteinExistence type="predicted"/>
<dbReference type="EMBL" id="PIQO01000012">
    <property type="protein sequence ID" value="PKR84171.1"/>
    <property type="molecule type" value="Genomic_DNA"/>
</dbReference>
<dbReference type="Proteomes" id="UP000233440">
    <property type="component" value="Unassembled WGS sequence"/>
</dbReference>
<protein>
    <recommendedName>
        <fullName evidence="3">Lipoprotein</fullName>
    </recommendedName>
</protein>
<reference evidence="1 2" key="1">
    <citation type="submission" date="2017-11" db="EMBL/GenBank/DDBJ databases">
        <title>Bacillus camelliae sp. nov., isolated from pu'er tea.</title>
        <authorList>
            <person name="Niu L."/>
        </authorList>
    </citation>
    <scope>NUCLEOTIDE SEQUENCE [LARGE SCALE GENOMIC DNA]</scope>
    <source>
        <strain evidence="1 2">7578-1</strain>
    </source>
</reference>
<dbReference type="RefSeq" id="WP_101355088.1">
    <property type="nucleotide sequence ID" value="NZ_PIQO01000012.1"/>
</dbReference>
<comment type="caution">
    <text evidence="1">The sequence shown here is derived from an EMBL/GenBank/DDBJ whole genome shotgun (WGS) entry which is preliminary data.</text>
</comment>
<evidence type="ECO:0008006" key="3">
    <source>
        <dbReference type="Google" id="ProtNLM"/>
    </source>
</evidence>
<evidence type="ECO:0000313" key="1">
    <source>
        <dbReference type="EMBL" id="PKR84171.1"/>
    </source>
</evidence>
<dbReference type="OrthoDB" id="2918095at2"/>
<sequence length="157" mass="18000">MKNILCSIVLIVLIISLSGCMGDKEISSSINIPNINDYTVLYIQSVDKNGAASESTSKYITDKNEIETFIKKVNKMEVIKPSNKKFINKSKELNKQGNYMIVLSDSKKMDHEMYSMIFYEDGSIHFESEDENKIIYVSKKKHPSLLKELKSDFHVTF</sequence>
<keyword evidence="2" id="KW-1185">Reference proteome</keyword>
<evidence type="ECO:0000313" key="2">
    <source>
        <dbReference type="Proteomes" id="UP000233440"/>
    </source>
</evidence>
<gene>
    <name evidence="1" type="ORF">CWO92_15300</name>
</gene>
<dbReference type="PROSITE" id="PS51257">
    <property type="entry name" value="PROKAR_LIPOPROTEIN"/>
    <property type="match status" value="1"/>
</dbReference>
<dbReference type="AlphaFoldDB" id="A0A2N3LHU6"/>
<organism evidence="1 2">
    <name type="scientific">Heyndrickxia camelliae</name>
    <dbReference type="NCBI Taxonomy" id="1707093"/>
    <lineage>
        <taxon>Bacteria</taxon>
        <taxon>Bacillati</taxon>
        <taxon>Bacillota</taxon>
        <taxon>Bacilli</taxon>
        <taxon>Bacillales</taxon>
        <taxon>Bacillaceae</taxon>
        <taxon>Heyndrickxia</taxon>
    </lineage>
</organism>